<dbReference type="GO" id="GO:0005524">
    <property type="term" value="F:ATP binding"/>
    <property type="evidence" value="ECO:0007669"/>
    <property type="project" value="UniProtKB-UniRule"/>
</dbReference>
<dbReference type="NCBIfam" id="NF003296">
    <property type="entry name" value="PRK04296.1-1"/>
    <property type="match status" value="1"/>
</dbReference>
<keyword evidence="3 9" id="KW-0963">Cytoplasm</keyword>
<sequence>MQVVPARGGWIEVVCGSMFSGKSEELMRRLRRAQIARLKVAVYKPALDNRYDDTAVVSHNGNRIDAKPVETASDILRMAGNSDVVGIDEAQFFDEHIVEVSLRLADAGKRVVLACLDMDFKGEPFGPVPPLLTVAEFVTKLQAICQQCGGPATRTQRLIEGMPASADEPVVKVGAMESYEPRCRNCHDVPVAYPEQHLDDAEATDGNALAGIDSHGPVSGHLGRFAV</sequence>
<dbReference type="AlphaFoldDB" id="H9BWJ2"/>
<dbReference type="GO" id="GO:0005829">
    <property type="term" value="C:cytosol"/>
    <property type="evidence" value="ECO:0007669"/>
    <property type="project" value="TreeGrafter"/>
</dbReference>
<dbReference type="PANTHER" id="PTHR11441:SF0">
    <property type="entry name" value="THYMIDINE KINASE, CYTOSOLIC"/>
    <property type="match status" value="1"/>
</dbReference>
<protein>
    <recommendedName>
        <fullName evidence="2 9">Thymidine kinase</fullName>
        <ecNumber evidence="2 9">2.7.1.21</ecNumber>
    </recommendedName>
</protein>
<evidence type="ECO:0000256" key="6">
    <source>
        <dbReference type="ARBA" id="ARBA00022741"/>
    </source>
</evidence>
<keyword evidence="9" id="KW-0479">Metal-binding</keyword>
<dbReference type="InterPro" id="IPR001267">
    <property type="entry name" value="Thymidine_kinase"/>
</dbReference>
<dbReference type="Gene3D" id="3.40.50.300">
    <property type="entry name" value="P-loop containing nucleotide triphosphate hydrolases"/>
    <property type="match status" value="1"/>
</dbReference>
<proteinExistence type="inferred from homology"/>
<dbReference type="Gene3D" id="3.30.60.20">
    <property type="match status" value="1"/>
</dbReference>
<dbReference type="EMBL" id="JQ085817">
    <property type="protein sequence ID" value="AFD03164.1"/>
    <property type="molecule type" value="Genomic_DNA"/>
</dbReference>
<feature type="binding site" evidence="9">
    <location>
        <position position="183"/>
    </location>
    <ligand>
        <name>Zn(2+)</name>
        <dbReference type="ChEBI" id="CHEBI:29105"/>
    </ligand>
</feature>
<feature type="binding site" evidence="9">
    <location>
        <position position="148"/>
    </location>
    <ligand>
        <name>Zn(2+)</name>
        <dbReference type="ChEBI" id="CHEBI:29105"/>
    </ligand>
</feature>
<dbReference type="SUPFAM" id="SSF57716">
    <property type="entry name" value="Glucocorticoid receptor-like (DNA-binding domain)"/>
    <property type="match status" value="1"/>
</dbReference>
<dbReference type="InterPro" id="IPR020633">
    <property type="entry name" value="Thymidine_kinase_CS"/>
</dbReference>
<comment type="similarity">
    <text evidence="1 9 11">Belongs to the thymidine kinase family.</text>
</comment>
<evidence type="ECO:0000256" key="4">
    <source>
        <dbReference type="ARBA" id="ARBA00022634"/>
    </source>
</evidence>
<feature type="binding site" evidence="9">
    <location>
        <begin position="88"/>
        <end position="91"/>
    </location>
    <ligand>
        <name>ATP</name>
        <dbReference type="ChEBI" id="CHEBI:30616"/>
    </ligand>
</feature>
<keyword evidence="9" id="KW-0862">Zinc</keyword>
<comment type="subunit">
    <text evidence="9">Homotetramer.</text>
</comment>
<gene>
    <name evidence="9" type="primary">tdk</name>
</gene>
<dbReference type="GO" id="GO:0046104">
    <property type="term" value="P:thymidine metabolic process"/>
    <property type="evidence" value="ECO:0007669"/>
    <property type="project" value="TreeGrafter"/>
</dbReference>
<dbReference type="InterPro" id="IPR027417">
    <property type="entry name" value="P-loop_NTPase"/>
</dbReference>
<keyword evidence="4 9" id="KW-0237">DNA synthesis</keyword>
<accession>H9BWJ2</accession>
<evidence type="ECO:0000313" key="12">
    <source>
        <dbReference type="EMBL" id="AFD03164.1"/>
    </source>
</evidence>
<dbReference type="GO" id="GO:0008270">
    <property type="term" value="F:zinc ion binding"/>
    <property type="evidence" value="ECO:0007669"/>
    <property type="project" value="UniProtKB-UniRule"/>
</dbReference>
<organism evidence="12">
    <name type="scientific">uncultured bacterium W5-102b</name>
    <dbReference type="NCBI Taxonomy" id="1130996"/>
    <lineage>
        <taxon>Bacteria</taxon>
        <taxon>environmental samples</taxon>
    </lineage>
</organism>
<dbReference type="GO" id="GO:0071897">
    <property type="term" value="P:DNA biosynthetic process"/>
    <property type="evidence" value="ECO:0007669"/>
    <property type="project" value="UniProtKB-KW"/>
</dbReference>
<feature type="active site" description="Proton acceptor" evidence="9">
    <location>
        <position position="89"/>
    </location>
</feature>
<dbReference type="Pfam" id="PF00265">
    <property type="entry name" value="TK"/>
    <property type="match status" value="1"/>
</dbReference>
<dbReference type="PROSITE" id="PS00603">
    <property type="entry name" value="TK_CELLULAR_TYPE"/>
    <property type="match status" value="1"/>
</dbReference>
<feature type="binding site" evidence="9">
    <location>
        <begin position="16"/>
        <end position="23"/>
    </location>
    <ligand>
        <name>ATP</name>
        <dbReference type="ChEBI" id="CHEBI:30616"/>
    </ligand>
</feature>
<evidence type="ECO:0000256" key="10">
    <source>
        <dbReference type="RuleBase" id="RU000544"/>
    </source>
</evidence>
<keyword evidence="8 9" id="KW-0067">ATP-binding</keyword>
<keyword evidence="6 9" id="KW-0547">Nucleotide-binding</keyword>
<evidence type="ECO:0000256" key="2">
    <source>
        <dbReference type="ARBA" id="ARBA00012118"/>
    </source>
</evidence>
<dbReference type="HAMAP" id="MF_00124">
    <property type="entry name" value="Thymidine_kinase"/>
    <property type="match status" value="1"/>
</dbReference>
<dbReference type="GO" id="GO:0004797">
    <property type="term" value="F:thymidine kinase activity"/>
    <property type="evidence" value="ECO:0007669"/>
    <property type="project" value="UniProtKB-UniRule"/>
</dbReference>
<comment type="subcellular location">
    <subcellularLocation>
        <location evidence="9">Cytoplasm</location>
    </subcellularLocation>
</comment>
<dbReference type="EC" id="2.7.1.21" evidence="2 9"/>
<feature type="binding site" evidence="9">
    <location>
        <position position="145"/>
    </location>
    <ligand>
        <name>Zn(2+)</name>
        <dbReference type="ChEBI" id="CHEBI:29105"/>
    </ligand>
</feature>
<reference evidence="12" key="1">
    <citation type="submission" date="2011-11" db="EMBL/GenBank/DDBJ databases">
        <title>Construction and analysis of a metagenome of deep-sea sediment.</title>
        <authorList>
            <person name="Huo Y.-Y."/>
            <person name="Cheng H."/>
            <person name="Wu M."/>
        </authorList>
    </citation>
    <scope>NUCLEOTIDE SEQUENCE</scope>
</reference>
<evidence type="ECO:0000256" key="8">
    <source>
        <dbReference type="ARBA" id="ARBA00022840"/>
    </source>
</evidence>
<evidence type="ECO:0000256" key="11">
    <source>
        <dbReference type="RuleBase" id="RU004165"/>
    </source>
</evidence>
<evidence type="ECO:0000256" key="1">
    <source>
        <dbReference type="ARBA" id="ARBA00007587"/>
    </source>
</evidence>
<evidence type="ECO:0000256" key="9">
    <source>
        <dbReference type="HAMAP-Rule" id="MF_00124"/>
    </source>
</evidence>
<evidence type="ECO:0000256" key="3">
    <source>
        <dbReference type="ARBA" id="ARBA00022490"/>
    </source>
</evidence>
<dbReference type="SUPFAM" id="SSF52540">
    <property type="entry name" value="P-loop containing nucleoside triphosphate hydrolases"/>
    <property type="match status" value="1"/>
</dbReference>
<keyword evidence="7 9" id="KW-0418">Kinase</keyword>
<keyword evidence="5 9" id="KW-0808">Transferase</keyword>
<evidence type="ECO:0000256" key="5">
    <source>
        <dbReference type="ARBA" id="ARBA00022679"/>
    </source>
</evidence>
<evidence type="ECO:0000256" key="7">
    <source>
        <dbReference type="ARBA" id="ARBA00022777"/>
    </source>
</evidence>
<comment type="catalytic activity">
    <reaction evidence="9 10">
        <text>thymidine + ATP = dTMP + ADP + H(+)</text>
        <dbReference type="Rhea" id="RHEA:19129"/>
        <dbReference type="ChEBI" id="CHEBI:15378"/>
        <dbReference type="ChEBI" id="CHEBI:17748"/>
        <dbReference type="ChEBI" id="CHEBI:30616"/>
        <dbReference type="ChEBI" id="CHEBI:63528"/>
        <dbReference type="ChEBI" id="CHEBI:456216"/>
        <dbReference type="EC" id="2.7.1.21"/>
    </reaction>
</comment>
<dbReference type="FunFam" id="3.40.50.300:FF:000384">
    <property type="entry name" value="Thymidine kinase"/>
    <property type="match status" value="1"/>
</dbReference>
<feature type="binding site" evidence="9">
    <location>
        <position position="186"/>
    </location>
    <ligand>
        <name>Zn(2+)</name>
        <dbReference type="ChEBI" id="CHEBI:29105"/>
    </ligand>
</feature>
<name>H9BWJ2_9BACT</name>
<dbReference type="PANTHER" id="PTHR11441">
    <property type="entry name" value="THYMIDINE KINASE"/>
    <property type="match status" value="1"/>
</dbReference>